<keyword evidence="1" id="KW-0328">Glycosyltransferase</keyword>
<dbReference type="RefSeq" id="WP_377507320.1">
    <property type="nucleotide sequence ID" value="NZ_JBHULU010000015.1"/>
</dbReference>
<dbReference type="CDD" id="cd03801">
    <property type="entry name" value="GT4_PimA-like"/>
    <property type="match status" value="1"/>
</dbReference>
<dbReference type="EMBL" id="JBHULU010000015">
    <property type="protein sequence ID" value="MFD2514535.1"/>
    <property type="molecule type" value="Genomic_DNA"/>
</dbReference>
<dbReference type="Proteomes" id="UP001597544">
    <property type="component" value="Unassembled WGS sequence"/>
</dbReference>
<evidence type="ECO:0000313" key="2">
    <source>
        <dbReference type="Proteomes" id="UP001597544"/>
    </source>
</evidence>
<gene>
    <name evidence="1" type="ORF">ACFSRY_11710</name>
</gene>
<keyword evidence="1" id="KW-0808">Transferase</keyword>
<dbReference type="PANTHER" id="PTHR12526">
    <property type="entry name" value="GLYCOSYLTRANSFERASE"/>
    <property type="match status" value="1"/>
</dbReference>
<accession>A0ABW5IRA4</accession>
<name>A0ABW5IRA4_9BACT</name>
<sequence length="354" mass="41028">MKVLFVVPFPLGKAASQRYRVEQFLPFLQKRGIKYKVAPFWDASTWTVLYKKGHFLRKATGVFDGFLRRALLLLQLPSYNYVFIHREATPVGPPWFEWIAAKVFRKKLIYDFDDAIWLNNTSDENKSVTRYKWQHKTEKICRWSYKVSVGNNFLKEYAQQFNQQVVLLPSAVDLINKYNKLKNQQVERITVGWIGSHSTLPYLKLIEPALQRLEKKHDFDFIVIADRSPELRIDSMVFVPWNQETEVDGLLRFSIGVMPLPDTEWARGKCAFKAIQYMALGIPAIVSAVGANTEAVLNGETGYTCTTEQEWYESLERLLTDPDLRAKQGEAGRAQVEERYALQAYEQTFVSLFS</sequence>
<dbReference type="Gene3D" id="3.40.50.2000">
    <property type="entry name" value="Glycogen Phosphorylase B"/>
    <property type="match status" value="1"/>
</dbReference>
<dbReference type="Pfam" id="PF13692">
    <property type="entry name" value="Glyco_trans_1_4"/>
    <property type="match status" value="1"/>
</dbReference>
<protein>
    <submittedName>
        <fullName evidence="1">Glycosyltransferase family 4 protein</fullName>
        <ecNumber evidence="1">2.4.-.-</ecNumber>
    </submittedName>
</protein>
<dbReference type="GO" id="GO:0016757">
    <property type="term" value="F:glycosyltransferase activity"/>
    <property type="evidence" value="ECO:0007669"/>
    <property type="project" value="UniProtKB-KW"/>
</dbReference>
<proteinExistence type="predicted"/>
<dbReference type="EC" id="2.4.-.-" evidence="1"/>
<comment type="caution">
    <text evidence="1">The sequence shown here is derived from an EMBL/GenBank/DDBJ whole genome shotgun (WGS) entry which is preliminary data.</text>
</comment>
<dbReference type="SUPFAM" id="SSF53756">
    <property type="entry name" value="UDP-Glycosyltransferase/glycogen phosphorylase"/>
    <property type="match status" value="1"/>
</dbReference>
<keyword evidence="2" id="KW-1185">Reference proteome</keyword>
<evidence type="ECO:0000313" key="1">
    <source>
        <dbReference type="EMBL" id="MFD2514535.1"/>
    </source>
</evidence>
<reference evidence="2" key="1">
    <citation type="journal article" date="2019" name="Int. J. Syst. Evol. Microbiol.">
        <title>The Global Catalogue of Microorganisms (GCM) 10K type strain sequencing project: providing services to taxonomists for standard genome sequencing and annotation.</title>
        <authorList>
            <consortium name="The Broad Institute Genomics Platform"/>
            <consortium name="The Broad Institute Genome Sequencing Center for Infectious Disease"/>
            <person name="Wu L."/>
            <person name="Ma J."/>
        </authorList>
    </citation>
    <scope>NUCLEOTIDE SEQUENCE [LARGE SCALE GENOMIC DNA]</scope>
    <source>
        <strain evidence="2">KCTC 42498</strain>
    </source>
</reference>
<organism evidence="1 2">
    <name type="scientific">Pontibacter locisalis</name>
    <dbReference type="NCBI Taxonomy" id="1719035"/>
    <lineage>
        <taxon>Bacteria</taxon>
        <taxon>Pseudomonadati</taxon>
        <taxon>Bacteroidota</taxon>
        <taxon>Cytophagia</taxon>
        <taxon>Cytophagales</taxon>
        <taxon>Hymenobacteraceae</taxon>
        <taxon>Pontibacter</taxon>
    </lineage>
</organism>